<dbReference type="InterPro" id="IPR038186">
    <property type="entry name" value="CHAD_dom_sf"/>
</dbReference>
<evidence type="ECO:0000259" key="2">
    <source>
        <dbReference type="PROSITE" id="PS51708"/>
    </source>
</evidence>
<keyword evidence="4" id="KW-1185">Reference proteome</keyword>
<evidence type="ECO:0000256" key="1">
    <source>
        <dbReference type="SAM" id="MobiDB-lite"/>
    </source>
</evidence>
<feature type="region of interest" description="Disordered" evidence="1">
    <location>
        <begin position="301"/>
        <end position="325"/>
    </location>
</feature>
<evidence type="ECO:0000313" key="3">
    <source>
        <dbReference type="EMBL" id="BCG46241.1"/>
    </source>
</evidence>
<dbReference type="PANTHER" id="PTHR39339">
    <property type="entry name" value="SLR1444 PROTEIN"/>
    <property type="match status" value="1"/>
</dbReference>
<sequence>MASSTLSSGEPGSIRLWFASRTILAAAGKLFFANWKNASQRLEEEQLHDLRVASRRLREGLTLFKTCFSKDEVRKLSKRVRRVTRALGPVRNADEAHLFFSELKEGQALAEKAVLDELLTGLEQERELARSELATTLRHPRELRQTARLAGALQSGFNLFRDQQTNPFLGFRAFAGEALAERAELLAELVPAAMNEEAPLAQHRLRIAVKKLRYRVEIMEPQLQPLGALKDKLKSYQDVLGKLHDLDVFSGMVRERVADGPGKEDLLGVIDLQRRELFGRFLELLKSMPLAALPEEVRLLFPPPRRPGPSGSRQSRGRPLPRRKG</sequence>
<accession>A0A6S6M3L1</accession>
<dbReference type="SMART" id="SM00880">
    <property type="entry name" value="CHAD"/>
    <property type="match status" value="1"/>
</dbReference>
<dbReference type="InterPro" id="IPR007899">
    <property type="entry name" value="CHAD_dom"/>
</dbReference>
<dbReference type="KEGG" id="gbn:GEOBRER4_09910"/>
<name>A0A6S6M3L1_9BACT</name>
<proteinExistence type="predicted"/>
<protein>
    <submittedName>
        <fullName evidence="3">CHAD domain-containing protein</fullName>
    </submittedName>
</protein>
<feature type="domain" description="CHAD" evidence="2">
    <location>
        <begin position="13"/>
        <end position="290"/>
    </location>
</feature>
<dbReference type="PROSITE" id="PS51708">
    <property type="entry name" value="CHAD"/>
    <property type="match status" value="1"/>
</dbReference>
<dbReference type="Proteomes" id="UP000515472">
    <property type="component" value="Chromosome"/>
</dbReference>
<dbReference type="EMBL" id="AP023213">
    <property type="protein sequence ID" value="BCG46241.1"/>
    <property type="molecule type" value="Genomic_DNA"/>
</dbReference>
<dbReference type="Gene3D" id="1.40.20.10">
    <property type="entry name" value="CHAD domain"/>
    <property type="match status" value="1"/>
</dbReference>
<feature type="compositionally biased region" description="Basic residues" evidence="1">
    <location>
        <begin position="315"/>
        <end position="325"/>
    </location>
</feature>
<reference evidence="3 4" key="1">
    <citation type="submission" date="2020-06" db="EMBL/GenBank/DDBJ databases">
        <title>Interaction of electrochemicaly active bacteria, Geobacter bremensis R4 on different carbon anode.</title>
        <authorList>
            <person name="Meng L."/>
            <person name="Yoshida N."/>
        </authorList>
    </citation>
    <scope>NUCLEOTIDE SEQUENCE [LARGE SCALE GENOMIC DNA]</scope>
    <source>
        <strain evidence="3 4">R4</strain>
    </source>
</reference>
<dbReference type="RefSeq" id="WP_185244492.1">
    <property type="nucleotide sequence ID" value="NZ_AP023213.1"/>
</dbReference>
<dbReference type="AlphaFoldDB" id="A0A6S6M3L1"/>
<gene>
    <name evidence="3" type="ORF">GEOBRER4_09910</name>
</gene>
<dbReference type="Pfam" id="PF05235">
    <property type="entry name" value="CHAD"/>
    <property type="match status" value="1"/>
</dbReference>
<dbReference type="PANTHER" id="PTHR39339:SF1">
    <property type="entry name" value="CHAD DOMAIN-CONTAINING PROTEIN"/>
    <property type="match status" value="1"/>
</dbReference>
<organism evidence="3 4">
    <name type="scientific">Citrifermentans bremense</name>
    <dbReference type="NCBI Taxonomy" id="60035"/>
    <lineage>
        <taxon>Bacteria</taxon>
        <taxon>Pseudomonadati</taxon>
        <taxon>Thermodesulfobacteriota</taxon>
        <taxon>Desulfuromonadia</taxon>
        <taxon>Geobacterales</taxon>
        <taxon>Geobacteraceae</taxon>
        <taxon>Citrifermentans</taxon>
    </lineage>
</organism>
<evidence type="ECO:0000313" key="4">
    <source>
        <dbReference type="Proteomes" id="UP000515472"/>
    </source>
</evidence>